<reference evidence="15 16" key="1">
    <citation type="submission" date="2019-01" db="EMBL/GenBank/DDBJ databases">
        <authorList>
            <consortium name="Pathogen Informatics"/>
        </authorList>
    </citation>
    <scope>NUCLEOTIDE SEQUENCE [LARGE SCALE GENOMIC DNA]</scope>
    <source>
        <strain evidence="15 16">NCTC10138</strain>
    </source>
</reference>
<keyword evidence="13" id="KW-0175">Coiled coil</keyword>
<comment type="catalytic activity">
    <reaction evidence="12">
        <text>Couples ATP hydrolysis with the unwinding of duplex DNA by translocating in the 3'-5' direction.</text>
        <dbReference type="EC" id="5.6.2.4"/>
    </reaction>
</comment>
<feature type="domain" description="Helicase ATP-binding" evidence="14">
    <location>
        <begin position="258"/>
        <end position="424"/>
    </location>
</feature>
<dbReference type="InterPro" id="IPR011545">
    <property type="entry name" value="DEAD/DEAH_box_helicase_dom"/>
</dbReference>
<feature type="binding site" evidence="12">
    <location>
        <position position="486"/>
    </location>
    <ligand>
        <name>Zn(2+)</name>
        <dbReference type="ChEBI" id="CHEBI:29105"/>
        <label>1</label>
    </ligand>
</feature>
<dbReference type="OrthoDB" id="9759544at2"/>
<dbReference type="HAMAP" id="MF_00983">
    <property type="entry name" value="PriA"/>
    <property type="match status" value="1"/>
</dbReference>
<name>A0A449BDI2_HAPAX</name>
<dbReference type="GO" id="GO:0008270">
    <property type="term" value="F:zinc ion binding"/>
    <property type="evidence" value="ECO:0007669"/>
    <property type="project" value="UniProtKB-UniRule"/>
</dbReference>
<dbReference type="GO" id="GO:0005524">
    <property type="term" value="F:ATP binding"/>
    <property type="evidence" value="ECO:0007669"/>
    <property type="project" value="UniProtKB-UniRule"/>
</dbReference>
<dbReference type="GO" id="GO:0016887">
    <property type="term" value="F:ATP hydrolysis activity"/>
    <property type="evidence" value="ECO:0007669"/>
    <property type="project" value="RHEA"/>
</dbReference>
<evidence type="ECO:0000313" key="16">
    <source>
        <dbReference type="Proteomes" id="UP000289841"/>
    </source>
</evidence>
<dbReference type="PANTHER" id="PTHR30580:SF0">
    <property type="entry name" value="PRIMOSOMAL PROTEIN N"/>
    <property type="match status" value="1"/>
</dbReference>
<feature type="binding site" evidence="12">
    <location>
        <position position="529"/>
    </location>
    <ligand>
        <name>Zn(2+)</name>
        <dbReference type="ChEBI" id="CHEBI:29105"/>
        <label>1</label>
    </ligand>
</feature>
<comment type="subunit">
    <text evidence="12">Component of the replication restart primosome.</text>
</comment>
<dbReference type="GO" id="GO:0043138">
    <property type="term" value="F:3'-5' DNA helicase activity"/>
    <property type="evidence" value="ECO:0007669"/>
    <property type="project" value="UniProtKB-EC"/>
</dbReference>
<evidence type="ECO:0000256" key="13">
    <source>
        <dbReference type="SAM" id="Coils"/>
    </source>
</evidence>
<comment type="similarity">
    <text evidence="12">Belongs to the helicase family. PriA subfamily.</text>
</comment>
<evidence type="ECO:0000256" key="12">
    <source>
        <dbReference type="HAMAP-Rule" id="MF_00983"/>
    </source>
</evidence>
<evidence type="ECO:0000313" key="15">
    <source>
        <dbReference type="EMBL" id="VEU80506.1"/>
    </source>
</evidence>
<dbReference type="EMBL" id="LR215048">
    <property type="protein sequence ID" value="VEU80506.1"/>
    <property type="molecule type" value="Genomic_DNA"/>
</dbReference>
<proteinExistence type="inferred from homology"/>
<protein>
    <recommendedName>
        <fullName evidence="12">Replication restart protein PriA</fullName>
    </recommendedName>
    <alternativeName>
        <fullName evidence="12">ATP-dependent DNA helicase PriA</fullName>
        <ecNumber evidence="12">5.6.2.4</ecNumber>
    </alternativeName>
    <alternativeName>
        <fullName evidence="12">DNA 3'-5' helicase PriA</fullName>
    </alternativeName>
</protein>
<dbReference type="InterPro" id="IPR042115">
    <property type="entry name" value="PriA_3primeBD_sf"/>
</dbReference>
<gene>
    <name evidence="12 15" type="primary">priA</name>
    <name evidence="15" type="ORF">NCTC10138_00879</name>
</gene>
<dbReference type="Proteomes" id="UP000289841">
    <property type="component" value="Chromosome"/>
</dbReference>
<evidence type="ECO:0000256" key="9">
    <source>
        <dbReference type="ARBA" id="ARBA00023125"/>
    </source>
</evidence>
<keyword evidence="10 12" id="KW-0413">Isomerase</keyword>
<keyword evidence="7 12" id="KW-0862">Zinc</keyword>
<dbReference type="AlphaFoldDB" id="A0A449BDI2"/>
<dbReference type="Pfam" id="PF18074">
    <property type="entry name" value="PriA_C"/>
    <property type="match status" value="1"/>
</dbReference>
<feature type="binding site" evidence="12">
    <location>
        <position position="498"/>
    </location>
    <ligand>
        <name>Zn(2+)</name>
        <dbReference type="ChEBI" id="CHEBI:29105"/>
        <label>2</label>
    </ligand>
</feature>
<dbReference type="Pfam" id="PF00271">
    <property type="entry name" value="Helicase_C"/>
    <property type="match status" value="1"/>
</dbReference>
<keyword evidence="4 12" id="KW-0547">Nucleotide-binding</keyword>
<dbReference type="PANTHER" id="PTHR30580">
    <property type="entry name" value="PRIMOSOMAL PROTEIN N"/>
    <property type="match status" value="1"/>
</dbReference>
<evidence type="ECO:0000256" key="4">
    <source>
        <dbReference type="ARBA" id="ARBA00022741"/>
    </source>
</evidence>
<dbReference type="SMART" id="SM00487">
    <property type="entry name" value="DEXDc"/>
    <property type="match status" value="1"/>
</dbReference>
<comment type="function">
    <text evidence="12">Initiates the restart of stalled replication forks, which reloads the replicative helicase on sites other than the origin of replication. Recognizes and binds to abandoned replication forks and remodels them to uncover a helicase loading site. Promotes assembly of the primosome at these replication forks.</text>
</comment>
<evidence type="ECO:0000256" key="10">
    <source>
        <dbReference type="ARBA" id="ARBA00023235"/>
    </source>
</evidence>
<feature type="binding site" evidence="12">
    <location>
        <position position="495"/>
    </location>
    <ligand>
        <name>Zn(2+)</name>
        <dbReference type="ChEBI" id="CHEBI:29105"/>
        <label>2</label>
    </ligand>
</feature>
<comment type="catalytic activity">
    <reaction evidence="11 12">
        <text>ATP + H2O = ADP + phosphate + H(+)</text>
        <dbReference type="Rhea" id="RHEA:13065"/>
        <dbReference type="ChEBI" id="CHEBI:15377"/>
        <dbReference type="ChEBI" id="CHEBI:15378"/>
        <dbReference type="ChEBI" id="CHEBI:30616"/>
        <dbReference type="ChEBI" id="CHEBI:43474"/>
        <dbReference type="ChEBI" id="CHEBI:456216"/>
        <dbReference type="EC" id="5.6.2.4"/>
    </reaction>
</comment>
<keyword evidence="1 12" id="KW-0639">Primosome</keyword>
<sequence>MIARVLVDLKVKTLNRLFDYYIPESEKDSIELGMRVVVPFGQQKRLGYIIEFVEESDFADKTIIEVLDVVPSISKEAFEYLDYLKSKNNRLLIEIVETIIPSELFLKYEQYIYINSLEEVSKELLNEFKNGKVKYTNKLKKYKKEINRLIKNDQLKVVTQYEEKAKTKYKQVIKYLDDSHYKNAIKYQDLIEHVKEYPNLTRQELLNSGFSISSINTLIKNQVFDVVLEVDNRDVTFRETNLISEYELNNEQKKAYEMIKQDSKNIYLLRGITGSGKTEVYMHVMKDILKKGMQVLYLVPEIMLVAPLMQQLSSRFNERIVHYNSNLSQGERFDAWNAIINDEARIIVGTRSSVFLPIKNLGLIVVDEEHDNSYTQREKVQYETIDIVKLKSELHNCPVILGSATPKITSMYYALNNKYKLLELNKRATNEKLPTVHYVDMKNELKNGNTKIFSKLLEEKINEKLNKKEQIILLYNRKGYSSFVMCRTCGYTPKCQNCDVALTYYKDENELRCPYCNHKEEMPEVCPSCGNKTIRPIGMGIDQIYEIVRKHFENARVVKMDAKSTSRKGSHESIWLDFKDYQYDILVGTQMVSKGLDFPKVSLVGVLMADLELRAPTYLAAEETYSLLTQMVGRSGRKITGEAIIQGYDIANYAISSVDKSYNNFYEEAIYYRKLSKYLPFYEVVQLLISNESYLEAYQDALRIKKELEKEFEIVLGPAESLIKFIKNEFRFVITVKDQKIDNKIIIKVIEKYSKSRVNYLSIPDIL</sequence>
<keyword evidence="9 12" id="KW-0238">DNA-binding</keyword>
<keyword evidence="2 12" id="KW-0235">DNA replication</keyword>
<dbReference type="PROSITE" id="PS51192">
    <property type="entry name" value="HELICASE_ATP_BIND_1"/>
    <property type="match status" value="1"/>
</dbReference>
<dbReference type="Pfam" id="PF17764">
    <property type="entry name" value="PriA_3primeBD"/>
    <property type="match status" value="1"/>
</dbReference>
<dbReference type="InterPro" id="IPR040498">
    <property type="entry name" value="PriA_CRR"/>
</dbReference>
<dbReference type="STRING" id="1278311.GCA_000428705_00495"/>
<dbReference type="Pfam" id="PF00270">
    <property type="entry name" value="DEAD"/>
    <property type="match status" value="1"/>
</dbReference>
<dbReference type="EC" id="5.6.2.4" evidence="12"/>
<evidence type="ECO:0000256" key="3">
    <source>
        <dbReference type="ARBA" id="ARBA00022723"/>
    </source>
</evidence>
<dbReference type="Gene3D" id="3.40.1440.60">
    <property type="entry name" value="PriA, 3(prime) DNA-binding domain"/>
    <property type="match status" value="1"/>
</dbReference>
<keyword evidence="6 12" id="KW-0347">Helicase</keyword>
<evidence type="ECO:0000256" key="2">
    <source>
        <dbReference type="ARBA" id="ARBA00022705"/>
    </source>
</evidence>
<feature type="binding site" evidence="12">
    <location>
        <position position="526"/>
    </location>
    <ligand>
        <name>Zn(2+)</name>
        <dbReference type="ChEBI" id="CHEBI:29105"/>
        <label>1</label>
    </ligand>
</feature>
<keyword evidence="16" id="KW-1185">Reference proteome</keyword>
<feature type="coiled-coil region" evidence="13">
    <location>
        <begin position="125"/>
        <end position="152"/>
    </location>
</feature>
<dbReference type="GO" id="GO:0006302">
    <property type="term" value="P:double-strand break repair"/>
    <property type="evidence" value="ECO:0007669"/>
    <property type="project" value="InterPro"/>
</dbReference>
<dbReference type="InterPro" id="IPR041236">
    <property type="entry name" value="PriA_C"/>
</dbReference>
<dbReference type="GO" id="GO:0006310">
    <property type="term" value="P:DNA recombination"/>
    <property type="evidence" value="ECO:0007669"/>
    <property type="project" value="InterPro"/>
</dbReference>
<evidence type="ECO:0000256" key="5">
    <source>
        <dbReference type="ARBA" id="ARBA00022801"/>
    </source>
</evidence>
<keyword evidence="5 12" id="KW-0378">Hydrolase</keyword>
<dbReference type="InterPro" id="IPR041222">
    <property type="entry name" value="PriA_3primeBD"/>
</dbReference>
<dbReference type="InterPro" id="IPR027417">
    <property type="entry name" value="P-loop_NTPase"/>
</dbReference>
<dbReference type="Gene3D" id="3.40.50.300">
    <property type="entry name" value="P-loop containing nucleotide triphosphate hydrolases"/>
    <property type="match status" value="2"/>
</dbReference>
<keyword evidence="3 12" id="KW-0479">Metal-binding</keyword>
<dbReference type="InterPro" id="IPR001650">
    <property type="entry name" value="Helicase_C-like"/>
</dbReference>
<dbReference type="InterPro" id="IPR005259">
    <property type="entry name" value="PriA"/>
</dbReference>
<feature type="binding site" evidence="12">
    <location>
        <position position="513"/>
    </location>
    <ligand>
        <name>Zn(2+)</name>
        <dbReference type="ChEBI" id="CHEBI:29105"/>
        <label>2</label>
    </ligand>
</feature>
<dbReference type="GO" id="GO:0003677">
    <property type="term" value="F:DNA binding"/>
    <property type="evidence" value="ECO:0007669"/>
    <property type="project" value="UniProtKB-UniRule"/>
</dbReference>
<evidence type="ECO:0000256" key="8">
    <source>
        <dbReference type="ARBA" id="ARBA00022840"/>
    </source>
</evidence>
<evidence type="ECO:0000256" key="7">
    <source>
        <dbReference type="ARBA" id="ARBA00022833"/>
    </source>
</evidence>
<dbReference type="SMART" id="SM00490">
    <property type="entry name" value="HELICc"/>
    <property type="match status" value="1"/>
</dbReference>
<dbReference type="GO" id="GO:0006270">
    <property type="term" value="P:DNA replication initiation"/>
    <property type="evidence" value="ECO:0007669"/>
    <property type="project" value="TreeGrafter"/>
</dbReference>
<feature type="binding site" evidence="12">
    <location>
        <position position="516"/>
    </location>
    <ligand>
        <name>Zn(2+)</name>
        <dbReference type="ChEBI" id="CHEBI:29105"/>
        <label>2</label>
    </ligand>
</feature>
<evidence type="ECO:0000256" key="1">
    <source>
        <dbReference type="ARBA" id="ARBA00022515"/>
    </source>
</evidence>
<dbReference type="KEGG" id="aaxa:NCTC10138_00879"/>
<dbReference type="Pfam" id="PF18319">
    <property type="entry name" value="Zn_ribbon_PriA"/>
    <property type="match status" value="1"/>
</dbReference>
<keyword evidence="8 12" id="KW-0067">ATP-binding</keyword>
<dbReference type="GO" id="GO:0006269">
    <property type="term" value="P:DNA replication, synthesis of primer"/>
    <property type="evidence" value="ECO:0007669"/>
    <property type="project" value="UniProtKB-KW"/>
</dbReference>
<dbReference type="FunFam" id="3.40.50.300:FF:000489">
    <property type="entry name" value="Primosome assembly protein PriA"/>
    <property type="match status" value="1"/>
</dbReference>
<dbReference type="InterPro" id="IPR014001">
    <property type="entry name" value="Helicase_ATP-bd"/>
</dbReference>
<dbReference type="NCBIfam" id="TIGR00595">
    <property type="entry name" value="priA"/>
    <property type="match status" value="1"/>
</dbReference>
<accession>A0A449BDI2</accession>
<dbReference type="RefSeq" id="WP_035375592.1">
    <property type="nucleotide sequence ID" value="NZ_LR215048.1"/>
</dbReference>
<evidence type="ECO:0000256" key="11">
    <source>
        <dbReference type="ARBA" id="ARBA00048988"/>
    </source>
</evidence>
<dbReference type="SUPFAM" id="SSF52540">
    <property type="entry name" value="P-loop containing nucleoside triphosphate hydrolases"/>
    <property type="match status" value="2"/>
</dbReference>
<organism evidence="15 16">
    <name type="scientific">Haploplasma axanthum</name>
    <name type="common">Acholeplasma axanthum</name>
    <dbReference type="NCBI Taxonomy" id="29552"/>
    <lineage>
        <taxon>Bacteria</taxon>
        <taxon>Bacillati</taxon>
        <taxon>Mycoplasmatota</taxon>
        <taxon>Mollicutes</taxon>
        <taxon>Acholeplasmatales</taxon>
        <taxon>Acholeplasmataceae</taxon>
        <taxon>Haploplasma</taxon>
    </lineage>
</organism>
<feature type="binding site" evidence="12">
    <location>
        <position position="489"/>
    </location>
    <ligand>
        <name>Zn(2+)</name>
        <dbReference type="ChEBI" id="CHEBI:29105"/>
        <label>1</label>
    </ligand>
</feature>
<comment type="cofactor">
    <cofactor evidence="12">
        <name>Zn(2+)</name>
        <dbReference type="ChEBI" id="CHEBI:29105"/>
    </cofactor>
    <text evidence="12">Binds 2 zinc ions per subunit.</text>
</comment>
<evidence type="ECO:0000259" key="14">
    <source>
        <dbReference type="PROSITE" id="PS51192"/>
    </source>
</evidence>
<dbReference type="GO" id="GO:1990077">
    <property type="term" value="C:primosome complex"/>
    <property type="evidence" value="ECO:0007669"/>
    <property type="project" value="UniProtKB-UniRule"/>
</dbReference>
<evidence type="ECO:0000256" key="6">
    <source>
        <dbReference type="ARBA" id="ARBA00022806"/>
    </source>
</evidence>